<name>A0ABT6CC87_9MICO</name>
<evidence type="ECO:0000313" key="2">
    <source>
        <dbReference type="EMBL" id="MDF8265982.1"/>
    </source>
</evidence>
<sequence length="159" mass="17302">MPGKTRALVSALRFGAKYGPMAYEAAKHSRRPAQAVTHGSLTRMGARRQALQHASSLIDGSAMRVFHGDKQVWVVFTGDLPVATHPRSNVPIAQLLQHADLSRRVYPRPAVPAARQLMPGRSAAASGPPRPSMAARLRRPTMRRPNLRVLPGRKLPPAS</sequence>
<evidence type="ECO:0000313" key="3">
    <source>
        <dbReference type="Proteomes" id="UP001528912"/>
    </source>
</evidence>
<accession>A0ABT6CC87</accession>
<proteinExistence type="predicted"/>
<dbReference type="RefSeq" id="WP_277193234.1">
    <property type="nucleotide sequence ID" value="NZ_JAROAV010000044.1"/>
</dbReference>
<feature type="region of interest" description="Disordered" evidence="1">
    <location>
        <begin position="113"/>
        <end position="159"/>
    </location>
</feature>
<organism evidence="2 3">
    <name type="scientific">Luteipulveratus flavus</name>
    <dbReference type="NCBI Taxonomy" id="3031728"/>
    <lineage>
        <taxon>Bacteria</taxon>
        <taxon>Bacillati</taxon>
        <taxon>Actinomycetota</taxon>
        <taxon>Actinomycetes</taxon>
        <taxon>Micrococcales</taxon>
        <taxon>Dermacoccaceae</taxon>
        <taxon>Luteipulveratus</taxon>
    </lineage>
</organism>
<reference evidence="2 3" key="1">
    <citation type="submission" date="2023-03" db="EMBL/GenBank/DDBJ databases">
        <title>YIM 133296 draft genome.</title>
        <authorList>
            <person name="Xiong L."/>
        </authorList>
    </citation>
    <scope>NUCLEOTIDE SEQUENCE [LARGE SCALE GENOMIC DNA]</scope>
    <source>
        <strain evidence="2 3">YIM 133296</strain>
    </source>
</reference>
<keyword evidence="3" id="KW-1185">Reference proteome</keyword>
<feature type="compositionally biased region" description="Basic residues" evidence="1">
    <location>
        <begin position="136"/>
        <end position="146"/>
    </location>
</feature>
<gene>
    <name evidence="2" type="ORF">P4R38_17175</name>
</gene>
<evidence type="ECO:0000256" key="1">
    <source>
        <dbReference type="SAM" id="MobiDB-lite"/>
    </source>
</evidence>
<dbReference type="Proteomes" id="UP001528912">
    <property type="component" value="Unassembled WGS sequence"/>
</dbReference>
<protein>
    <recommendedName>
        <fullName evidence="4">TrwC relaxase domain-containing protein</fullName>
    </recommendedName>
</protein>
<comment type="caution">
    <text evidence="2">The sequence shown here is derived from an EMBL/GenBank/DDBJ whole genome shotgun (WGS) entry which is preliminary data.</text>
</comment>
<dbReference type="EMBL" id="JAROAV010000044">
    <property type="protein sequence ID" value="MDF8265982.1"/>
    <property type="molecule type" value="Genomic_DNA"/>
</dbReference>
<evidence type="ECO:0008006" key="4">
    <source>
        <dbReference type="Google" id="ProtNLM"/>
    </source>
</evidence>